<name>A0A1I1TX87_9LACO</name>
<feature type="domain" description="Replication initiator protein A C-terminal" evidence="1">
    <location>
        <begin position="85"/>
        <end position="179"/>
    </location>
</feature>
<feature type="non-terminal residue" evidence="2">
    <location>
        <position position="1"/>
    </location>
</feature>
<evidence type="ECO:0000313" key="3">
    <source>
        <dbReference type="Proteomes" id="UP000199599"/>
    </source>
</evidence>
<sequence length="190" mass="22091">TVEPQDIIKMKPRDEGAKSLEPSDIIKMKHNLYNNNIDTNKIHEDTQLNFSKNKYSPEQIEKQNNDLLNHLPDLINSKDRPPFLNQESAILIKSWCKTPKEVYRFVQIILNAKNAVTKNMTNQGFGAYTGLLDLENLTDEMPKWLRNYFNRIRTVDTDSSKRITNYEGYLYTAMVNNLNTYVHSVLAAHE</sequence>
<dbReference type="Pfam" id="PF18008">
    <property type="entry name" value="Bac_RepA_C"/>
    <property type="match status" value="1"/>
</dbReference>
<dbReference type="STRING" id="1505723.SAMN04487792_1606"/>
<evidence type="ECO:0000259" key="1">
    <source>
        <dbReference type="Pfam" id="PF18008"/>
    </source>
</evidence>
<dbReference type="InterPro" id="IPR041151">
    <property type="entry name" value="Bac_RepA_C"/>
</dbReference>
<protein>
    <recommendedName>
        <fullName evidence="1">Replication initiator protein A C-terminal domain-containing protein</fullName>
    </recommendedName>
</protein>
<proteinExistence type="predicted"/>
<dbReference type="EMBL" id="FOMN01000013">
    <property type="protein sequence ID" value="SFD61918.1"/>
    <property type="molecule type" value="Genomic_DNA"/>
</dbReference>
<gene>
    <name evidence="2" type="ORF">SAMN04487792_1606</name>
</gene>
<dbReference type="Proteomes" id="UP000199599">
    <property type="component" value="Unassembled WGS sequence"/>
</dbReference>
<evidence type="ECO:0000313" key="2">
    <source>
        <dbReference type="EMBL" id="SFD61918.1"/>
    </source>
</evidence>
<dbReference type="AlphaFoldDB" id="A0A1I1TX87"/>
<organism evidence="2 3">
    <name type="scientific">Lactobacillus bombicola</name>
    <dbReference type="NCBI Taxonomy" id="1505723"/>
    <lineage>
        <taxon>Bacteria</taxon>
        <taxon>Bacillati</taxon>
        <taxon>Bacillota</taxon>
        <taxon>Bacilli</taxon>
        <taxon>Lactobacillales</taxon>
        <taxon>Lactobacillaceae</taxon>
        <taxon>Lactobacillus</taxon>
    </lineage>
</organism>
<accession>A0A1I1TX87</accession>
<reference evidence="3" key="1">
    <citation type="submission" date="2016-10" db="EMBL/GenBank/DDBJ databases">
        <authorList>
            <person name="Varghese N."/>
            <person name="Submissions S."/>
        </authorList>
    </citation>
    <scope>NUCLEOTIDE SEQUENCE [LARGE SCALE GENOMIC DNA]</scope>
    <source>
        <strain evidence="3">R-53102</strain>
    </source>
</reference>